<dbReference type="Proteomes" id="UP000595460">
    <property type="component" value="Chromosome"/>
</dbReference>
<dbReference type="Pfam" id="PF01278">
    <property type="entry name" value="Omptin"/>
    <property type="match status" value="1"/>
</dbReference>
<keyword evidence="3" id="KW-1185">Reference proteome</keyword>
<reference evidence="2 3" key="1">
    <citation type="submission" date="2021-01" db="EMBL/GenBank/DDBJ databases">
        <title>Genome seq and assembly of Devosia sp. G19.</title>
        <authorList>
            <person name="Chhetri G."/>
        </authorList>
    </citation>
    <scope>NUCLEOTIDE SEQUENCE [LARGE SCALE GENOMIC DNA]</scope>
    <source>
        <strain evidence="2 3">G19</strain>
    </source>
</reference>
<dbReference type="GO" id="GO:0008233">
    <property type="term" value="F:peptidase activity"/>
    <property type="evidence" value="ECO:0007669"/>
    <property type="project" value="UniProtKB-KW"/>
</dbReference>
<keyword evidence="2" id="KW-0645">Protease</keyword>
<dbReference type="PRINTS" id="PR00482">
    <property type="entry name" value="OMPTIN"/>
</dbReference>
<accession>A0ABX7BXN0</accession>
<dbReference type="InterPro" id="IPR053724">
    <property type="entry name" value="OMP_A26_sf"/>
</dbReference>
<evidence type="ECO:0000256" key="1">
    <source>
        <dbReference type="SAM" id="SignalP"/>
    </source>
</evidence>
<dbReference type="RefSeq" id="WP_201659082.1">
    <property type="nucleotide sequence ID" value="NZ_CP068047.1"/>
</dbReference>
<dbReference type="InterPro" id="IPR020080">
    <property type="entry name" value="OM_adhesin/peptidase_omptin"/>
</dbReference>
<dbReference type="Gene3D" id="2.40.128.90">
    <property type="entry name" value="OMPT-like"/>
    <property type="match status" value="1"/>
</dbReference>
<gene>
    <name evidence="2" type="ORF">JI749_03490</name>
</gene>
<evidence type="ECO:0000313" key="3">
    <source>
        <dbReference type="Proteomes" id="UP000595460"/>
    </source>
</evidence>
<evidence type="ECO:0000313" key="2">
    <source>
        <dbReference type="EMBL" id="QQR36709.1"/>
    </source>
</evidence>
<organism evidence="2 3">
    <name type="scientific">Devosia oryziradicis</name>
    <dbReference type="NCBI Taxonomy" id="2801335"/>
    <lineage>
        <taxon>Bacteria</taxon>
        <taxon>Pseudomonadati</taxon>
        <taxon>Pseudomonadota</taxon>
        <taxon>Alphaproteobacteria</taxon>
        <taxon>Hyphomicrobiales</taxon>
        <taxon>Devosiaceae</taxon>
        <taxon>Devosia</taxon>
    </lineage>
</organism>
<feature type="chain" id="PRO_5045265582" evidence="1">
    <location>
        <begin position="26"/>
        <end position="328"/>
    </location>
</feature>
<keyword evidence="1" id="KW-0732">Signal</keyword>
<keyword evidence="2" id="KW-0378">Hydrolase</keyword>
<name>A0ABX7BXN0_9HYPH</name>
<proteinExistence type="predicted"/>
<sequence length="328" mass="35463">MRVSMVSYGLVTVVMALGAPGSAQAADYWAPDGFFVGQNAVSYAPDDTVRIQAGIGAMYLQGDEKVVSGNNTISHLIWQTKTPVLRGSIAVDFGGGLSASLEGSTAGFGTSYMEDYDWLRGNYAFDNWSDRSQHPDTRLNHYFTGAAALGYELVNHDNAVVRVHGGFKYTDVKWTAHGGTFVYSGLGFRDTTGSFADGVPGITYRQQLPELFLGFDGEEDYGSFRVGGLLRGGVTFFSTATDDHWLRNLRFVDSLYMAPTFTAGVDIGFDIGRNAEFILAARYDHIFEQRGDTRYYDIPTGVQIGGATNAAAGALRSAELTAALKGSF</sequence>
<protein>
    <submittedName>
        <fullName evidence="2">Omptin family outer membrane protease</fullName>
    </submittedName>
</protein>
<dbReference type="SUPFAM" id="SSF69917">
    <property type="entry name" value="OMPT-like"/>
    <property type="match status" value="1"/>
</dbReference>
<dbReference type="GO" id="GO:0006508">
    <property type="term" value="P:proteolysis"/>
    <property type="evidence" value="ECO:0007669"/>
    <property type="project" value="UniProtKB-KW"/>
</dbReference>
<dbReference type="EMBL" id="CP068047">
    <property type="protein sequence ID" value="QQR36709.1"/>
    <property type="molecule type" value="Genomic_DNA"/>
</dbReference>
<feature type="signal peptide" evidence="1">
    <location>
        <begin position="1"/>
        <end position="25"/>
    </location>
</feature>
<dbReference type="InterPro" id="IPR000036">
    <property type="entry name" value="Peptidase_A26_omptin"/>
</dbReference>